<dbReference type="Proteomes" id="UP000520767">
    <property type="component" value="Unassembled WGS sequence"/>
</dbReference>
<protein>
    <recommendedName>
        <fullName evidence="3">DNA-binding protein</fullName>
    </recommendedName>
</protein>
<reference evidence="1 2" key="1">
    <citation type="submission" date="2020-08" db="EMBL/GenBank/DDBJ databases">
        <title>Genomic Encyclopedia of Type Strains, Phase III (KMG-III): the genomes of soil and plant-associated and newly described type strains.</title>
        <authorList>
            <person name="Whitman W."/>
        </authorList>
    </citation>
    <scope>NUCLEOTIDE SEQUENCE [LARGE SCALE GENOMIC DNA]</scope>
    <source>
        <strain evidence="1 2">CECT 8960</strain>
    </source>
</reference>
<dbReference type="RefSeq" id="WP_184814577.1">
    <property type="nucleotide sequence ID" value="NZ_JACHJQ010000007.1"/>
</dbReference>
<evidence type="ECO:0000313" key="2">
    <source>
        <dbReference type="Proteomes" id="UP000520767"/>
    </source>
</evidence>
<name>A0A7W7VHZ0_9PSEU</name>
<sequence length="421" mass="46083">MVAVYLSPDVPRWVPETEDDLKAAIDGRLLEENHWLDLKREIETGRSANRELARDLSSFAVDGGVLLVGIEEVDGKLALAPQPLSGLPERVEQVARSIPDPPLAVVSQAIPCADEPTTGYLVVTVPPSGQSPHMVDHRYLGRGDKTKMNLSDAEVRRLHERRRTTEADVLELLDVEIARDPIPAATRKNAHLFLVAEPLPGRDEMLLDFVSGDNWQQRLIALRDEGVKAARTLGGKYGFSPDLDSASSQQRRSHGAALATYGLRSGAAVDEKELREQRAIELEVSEDGQIRIFCGRFSDRYYSGGDEIHSLFDSAAIVLLRQLLGVVASVADRAGYLGAWGLGIGATGIKGLQSYESRKGFWDGPTYQEDVYKRVTVANFADLIQAPGRITNALLGRLLRALATDRRFGDALHDPEPAPAP</sequence>
<keyword evidence="2" id="KW-1185">Reference proteome</keyword>
<proteinExistence type="predicted"/>
<comment type="caution">
    <text evidence="1">The sequence shown here is derived from an EMBL/GenBank/DDBJ whole genome shotgun (WGS) entry which is preliminary data.</text>
</comment>
<evidence type="ECO:0008006" key="3">
    <source>
        <dbReference type="Google" id="ProtNLM"/>
    </source>
</evidence>
<gene>
    <name evidence="1" type="ORF">FHR82_006803</name>
</gene>
<accession>A0A7W7VHZ0</accession>
<organism evidence="1 2">
    <name type="scientific">Actinophytocola algeriensis</name>
    <dbReference type="NCBI Taxonomy" id="1768010"/>
    <lineage>
        <taxon>Bacteria</taxon>
        <taxon>Bacillati</taxon>
        <taxon>Actinomycetota</taxon>
        <taxon>Actinomycetes</taxon>
        <taxon>Pseudonocardiales</taxon>
        <taxon>Pseudonocardiaceae</taxon>
    </lineage>
</organism>
<evidence type="ECO:0000313" key="1">
    <source>
        <dbReference type="EMBL" id="MBB4910545.1"/>
    </source>
</evidence>
<dbReference type="AlphaFoldDB" id="A0A7W7VHZ0"/>
<dbReference type="InterPro" id="IPR038461">
    <property type="entry name" value="Schlafen_AlbA_2_dom_sf"/>
</dbReference>
<dbReference type="Gene3D" id="3.30.950.30">
    <property type="entry name" value="Schlafen, AAA domain"/>
    <property type="match status" value="1"/>
</dbReference>
<dbReference type="EMBL" id="JACHJQ010000007">
    <property type="protein sequence ID" value="MBB4910545.1"/>
    <property type="molecule type" value="Genomic_DNA"/>
</dbReference>